<evidence type="ECO:0000313" key="4">
    <source>
        <dbReference type="Proteomes" id="UP001152875"/>
    </source>
</evidence>
<evidence type="ECO:0000259" key="2">
    <source>
        <dbReference type="Pfam" id="PF02397"/>
    </source>
</evidence>
<evidence type="ECO:0000256" key="1">
    <source>
        <dbReference type="ARBA" id="ARBA00006464"/>
    </source>
</evidence>
<accession>A0A9X4MUD0</accession>
<proteinExistence type="inferred from homology"/>
<organism evidence="3 4">
    <name type="scientific">Streptococcus suis</name>
    <dbReference type="NCBI Taxonomy" id="1307"/>
    <lineage>
        <taxon>Bacteria</taxon>
        <taxon>Bacillati</taxon>
        <taxon>Bacillota</taxon>
        <taxon>Bacilli</taxon>
        <taxon>Lactobacillales</taxon>
        <taxon>Streptococcaceae</taxon>
        <taxon>Streptococcus</taxon>
    </lineage>
</organism>
<dbReference type="PANTHER" id="PTHR30576">
    <property type="entry name" value="COLANIC BIOSYNTHESIS UDP-GLUCOSE LIPID CARRIER TRANSFERASE"/>
    <property type="match status" value="1"/>
</dbReference>
<dbReference type="AlphaFoldDB" id="A0A9X4MUD0"/>
<dbReference type="EMBL" id="JANFMP010000003">
    <property type="protein sequence ID" value="MDG4526189.1"/>
    <property type="molecule type" value="Genomic_DNA"/>
</dbReference>
<feature type="domain" description="Bacterial sugar transferase" evidence="2">
    <location>
        <begin position="2"/>
        <end position="168"/>
    </location>
</feature>
<keyword evidence="3" id="KW-0808">Transferase</keyword>
<dbReference type="Proteomes" id="UP001152875">
    <property type="component" value="Unassembled WGS sequence"/>
</dbReference>
<comment type="similarity">
    <text evidence="1">Belongs to the bacterial sugar transferase family.</text>
</comment>
<reference evidence="3" key="1">
    <citation type="submission" date="2022-07" db="EMBL/GenBank/DDBJ databases">
        <title>Whole Genome Sequencing of Streptococcus suis.</title>
        <authorList>
            <person name="Dai X."/>
            <person name="Huang J."/>
            <person name="Wang L."/>
        </authorList>
    </citation>
    <scope>NUCLEOTIDE SEQUENCE</scope>
    <source>
        <strain evidence="3">XNB2</strain>
    </source>
</reference>
<sequence>MIVLFSPIFLLVGVLIACDTGFPVVFTQTRIGKDKSPFTIYKFRTMYATVPSDVPTYQVKPRKGLVTPVGKWLRKSKLDELPQLWNILKGDMSLVGPRPALWSETALIDARDRYGVNRLKPGLTGLAQVKGLQVHKVKSKVEWDRQYLSEASLSLDLYCLLITPLVLISSLLPFRGRNKRKR</sequence>
<dbReference type="GO" id="GO:0016780">
    <property type="term" value="F:phosphotransferase activity, for other substituted phosphate groups"/>
    <property type="evidence" value="ECO:0007669"/>
    <property type="project" value="TreeGrafter"/>
</dbReference>
<dbReference type="PANTHER" id="PTHR30576:SF10">
    <property type="entry name" value="SLL5057 PROTEIN"/>
    <property type="match status" value="1"/>
</dbReference>
<protein>
    <submittedName>
        <fullName evidence="3">Sugar transferase</fullName>
    </submittedName>
</protein>
<name>A0A9X4MUD0_STRSU</name>
<comment type="caution">
    <text evidence="3">The sequence shown here is derived from an EMBL/GenBank/DDBJ whole genome shotgun (WGS) entry which is preliminary data.</text>
</comment>
<dbReference type="InterPro" id="IPR003362">
    <property type="entry name" value="Bact_transf"/>
</dbReference>
<evidence type="ECO:0000313" key="3">
    <source>
        <dbReference type="EMBL" id="MDG4526189.1"/>
    </source>
</evidence>
<dbReference type="Pfam" id="PF02397">
    <property type="entry name" value="Bac_transf"/>
    <property type="match status" value="1"/>
</dbReference>
<gene>
    <name evidence="3" type="ORF">NOL13_01985</name>
</gene>